<organism evidence="1 2">
    <name type="scientific">Eumeta variegata</name>
    <name type="common">Bagworm moth</name>
    <name type="synonym">Eumeta japonica</name>
    <dbReference type="NCBI Taxonomy" id="151549"/>
    <lineage>
        <taxon>Eukaryota</taxon>
        <taxon>Metazoa</taxon>
        <taxon>Ecdysozoa</taxon>
        <taxon>Arthropoda</taxon>
        <taxon>Hexapoda</taxon>
        <taxon>Insecta</taxon>
        <taxon>Pterygota</taxon>
        <taxon>Neoptera</taxon>
        <taxon>Endopterygota</taxon>
        <taxon>Lepidoptera</taxon>
        <taxon>Glossata</taxon>
        <taxon>Ditrysia</taxon>
        <taxon>Tineoidea</taxon>
        <taxon>Psychidae</taxon>
        <taxon>Oiketicinae</taxon>
        <taxon>Eumeta</taxon>
    </lineage>
</organism>
<name>A0A4C1WNW1_EUMVA</name>
<comment type="caution">
    <text evidence="1">The sequence shown here is derived from an EMBL/GenBank/DDBJ whole genome shotgun (WGS) entry which is preliminary data.</text>
</comment>
<proteinExistence type="predicted"/>
<gene>
    <name evidence="1" type="ORF">EVAR_28519_1</name>
</gene>
<protein>
    <submittedName>
        <fullName evidence="1">Uncharacterized protein</fullName>
    </submittedName>
</protein>
<sequence length="374" mass="41061">MNTAYMNAHAKAYRDCTRTGSPCAHGARAAGTGLSNVQADAPSMNCSGISASVAVVLRPPLVKLVLQINKSEHRNAVHQFAHTPQESVLRGDCEGKTEVRAYVAMLKSPLLELQGLHMRTGIIKDKRVRVDCVVLNRLRMRCVCLEFSTHFSSHTKGAPGYFGLVLYGSMYLTCERHSLAPGAATGRPHGWPHECSGLHAVTLRPSRLPTLATLILCYLEGSYTIYLFTLNSGIGAWAQVRAVHNKYDGRLFLPLQAIVSANIANVFASVTGVEAAAAARAVGVPRYGRATSQSERRSRRLHRLRRLITYTPALSGSFFVQLSPSAAARARRRRRLDAFFVLFLRFGVSSLCGRAHAPLFVLTCYSRRRNGRLV</sequence>
<dbReference type="EMBL" id="BGZK01000617">
    <property type="protein sequence ID" value="GBP53176.1"/>
    <property type="molecule type" value="Genomic_DNA"/>
</dbReference>
<accession>A0A4C1WNW1</accession>
<dbReference type="AlphaFoldDB" id="A0A4C1WNW1"/>
<evidence type="ECO:0000313" key="2">
    <source>
        <dbReference type="Proteomes" id="UP000299102"/>
    </source>
</evidence>
<dbReference type="Proteomes" id="UP000299102">
    <property type="component" value="Unassembled WGS sequence"/>
</dbReference>
<keyword evidence="2" id="KW-1185">Reference proteome</keyword>
<evidence type="ECO:0000313" key="1">
    <source>
        <dbReference type="EMBL" id="GBP53176.1"/>
    </source>
</evidence>
<reference evidence="1 2" key="1">
    <citation type="journal article" date="2019" name="Commun. Biol.">
        <title>The bagworm genome reveals a unique fibroin gene that provides high tensile strength.</title>
        <authorList>
            <person name="Kono N."/>
            <person name="Nakamura H."/>
            <person name="Ohtoshi R."/>
            <person name="Tomita M."/>
            <person name="Numata K."/>
            <person name="Arakawa K."/>
        </authorList>
    </citation>
    <scope>NUCLEOTIDE SEQUENCE [LARGE SCALE GENOMIC DNA]</scope>
</reference>